<name>A0A1V6TWA3_9EURO</name>
<dbReference type="PANTHER" id="PTHR24320">
    <property type="entry name" value="RETINOL DEHYDROGENASE"/>
    <property type="match status" value="1"/>
</dbReference>
<comment type="similarity">
    <text evidence="1">Belongs to the short-chain dehydrogenases/reductases (SDR) family.</text>
</comment>
<evidence type="ECO:0000256" key="1">
    <source>
        <dbReference type="ARBA" id="ARBA00006484"/>
    </source>
</evidence>
<keyword evidence="2" id="KW-0521">NADP</keyword>
<reference evidence="5" key="1">
    <citation type="journal article" date="2017" name="Nat. Microbiol.">
        <title>Global analysis of biosynthetic gene clusters reveals vast potential of secondary metabolite production in Penicillium species.</title>
        <authorList>
            <person name="Nielsen J.C."/>
            <person name="Grijseels S."/>
            <person name="Prigent S."/>
            <person name="Ji B."/>
            <person name="Dainat J."/>
            <person name="Nielsen K.F."/>
            <person name="Frisvad J.C."/>
            <person name="Workman M."/>
            <person name="Nielsen J."/>
        </authorList>
    </citation>
    <scope>NUCLEOTIDE SEQUENCE [LARGE SCALE GENOMIC DNA]</scope>
    <source>
        <strain evidence="5">IBT 14082</strain>
    </source>
</reference>
<keyword evidence="3" id="KW-0560">Oxidoreductase</keyword>
<dbReference type="InterPro" id="IPR002347">
    <property type="entry name" value="SDR_fam"/>
</dbReference>
<dbReference type="InterPro" id="IPR036291">
    <property type="entry name" value="NAD(P)-bd_dom_sf"/>
</dbReference>
<gene>
    <name evidence="4" type="ORF">PENFLA_c002G08018</name>
</gene>
<dbReference type="STRING" id="254877.A0A1V6TWA3"/>
<dbReference type="GO" id="GO:0016491">
    <property type="term" value="F:oxidoreductase activity"/>
    <property type="evidence" value="ECO:0007669"/>
    <property type="project" value="UniProtKB-KW"/>
</dbReference>
<accession>A0A1V6TWA3</accession>
<dbReference type="Pfam" id="PF00106">
    <property type="entry name" value="adh_short"/>
    <property type="match status" value="1"/>
</dbReference>
<sequence length="300" mass="32811">MSMISRVLFQLSGGYVERNRWEVLNGPGDSRVTGSQIIEDEGLFDQWSDKVVLITGVSSGIGVETVRALASTRATIFGTARNLDQAKEALGELLDNGHVKLLFMDQTDLLSVRACAKEFLKESSKLNILINYAGFHSRVVNVSSAGHRYSPIHLDNVNFEGKYNGWLAYGSSKTANVYMATQIERLYGAQCLNGYSLHPGAFMSPNLQKHSQEEMKAVMQNKRALAYLSSLEQGCATTIYASVSSELEGKGGLYLEGASVAAYPTPSGGDGLEYGYSSWAFDEAKEKELWDLSNSWVGVD</sequence>
<dbReference type="Proteomes" id="UP000191342">
    <property type="component" value="Unassembled WGS sequence"/>
</dbReference>
<evidence type="ECO:0000256" key="2">
    <source>
        <dbReference type="ARBA" id="ARBA00022857"/>
    </source>
</evidence>
<protein>
    <submittedName>
        <fullName evidence="4">Uncharacterized protein</fullName>
    </submittedName>
</protein>
<dbReference type="AlphaFoldDB" id="A0A1V6TWA3"/>
<comment type="caution">
    <text evidence="4">The sequence shown here is derived from an EMBL/GenBank/DDBJ whole genome shotgun (WGS) entry which is preliminary data.</text>
</comment>
<dbReference type="EMBL" id="MLQL01000002">
    <property type="protein sequence ID" value="OQE30662.1"/>
    <property type="molecule type" value="Genomic_DNA"/>
</dbReference>
<dbReference type="SUPFAM" id="SSF51735">
    <property type="entry name" value="NAD(P)-binding Rossmann-fold domains"/>
    <property type="match status" value="1"/>
</dbReference>
<proteinExistence type="inferred from homology"/>
<dbReference type="PRINTS" id="PR00081">
    <property type="entry name" value="GDHRDH"/>
</dbReference>
<dbReference type="PANTHER" id="PTHR24320:SF272">
    <property type="entry name" value="NAD(P)-BINDING ROSSMANN-FOLD SUPERFAMILY PROTEIN"/>
    <property type="match status" value="1"/>
</dbReference>
<keyword evidence="5" id="KW-1185">Reference proteome</keyword>
<evidence type="ECO:0000313" key="5">
    <source>
        <dbReference type="Proteomes" id="UP000191342"/>
    </source>
</evidence>
<dbReference type="OrthoDB" id="191139at2759"/>
<evidence type="ECO:0000256" key="3">
    <source>
        <dbReference type="ARBA" id="ARBA00023002"/>
    </source>
</evidence>
<dbReference type="Gene3D" id="3.40.50.720">
    <property type="entry name" value="NAD(P)-binding Rossmann-like Domain"/>
    <property type="match status" value="2"/>
</dbReference>
<organism evidence="4 5">
    <name type="scientific">Penicillium flavigenum</name>
    <dbReference type="NCBI Taxonomy" id="254877"/>
    <lineage>
        <taxon>Eukaryota</taxon>
        <taxon>Fungi</taxon>
        <taxon>Dikarya</taxon>
        <taxon>Ascomycota</taxon>
        <taxon>Pezizomycotina</taxon>
        <taxon>Eurotiomycetes</taxon>
        <taxon>Eurotiomycetidae</taxon>
        <taxon>Eurotiales</taxon>
        <taxon>Aspergillaceae</taxon>
        <taxon>Penicillium</taxon>
    </lineage>
</organism>
<evidence type="ECO:0000313" key="4">
    <source>
        <dbReference type="EMBL" id="OQE30662.1"/>
    </source>
</evidence>